<evidence type="ECO:0000313" key="1">
    <source>
        <dbReference type="EMBL" id="DAE92130.1"/>
    </source>
</evidence>
<dbReference type="EMBL" id="BK057794">
    <property type="protein sequence ID" value="DAE92130.1"/>
    <property type="molecule type" value="Genomic_DNA"/>
</dbReference>
<sequence length="75" mass="8544">MKNYIGVKIVKAEPMTKGAFEKRKGSLSPVLETDTTDGYMVKYPDGYISWCPKSEFEKAYRALDNEDMNLINSND</sequence>
<accession>A0A8S5RS10</accession>
<reference evidence="1" key="1">
    <citation type="journal article" date="2021" name="Proc. Natl. Acad. Sci. U.S.A.">
        <title>A Catalog of Tens of Thousands of Viruses from Human Metagenomes Reveals Hidden Associations with Chronic Diseases.</title>
        <authorList>
            <person name="Tisza M.J."/>
            <person name="Buck C.B."/>
        </authorList>
    </citation>
    <scope>NUCLEOTIDE SEQUENCE</scope>
    <source>
        <strain evidence="1">Ct5xZ3</strain>
    </source>
</reference>
<proteinExistence type="predicted"/>
<name>A0A8S5RS10_9CAUD</name>
<protein>
    <submittedName>
        <fullName evidence="1">Dec protein, OB-Fold, Decoration, VIRAL PROTEIN</fullName>
    </submittedName>
</protein>
<organism evidence="1">
    <name type="scientific">Myoviridae sp. ct5xZ3</name>
    <dbReference type="NCBI Taxonomy" id="2827601"/>
    <lineage>
        <taxon>Viruses</taxon>
        <taxon>Duplodnaviria</taxon>
        <taxon>Heunggongvirae</taxon>
        <taxon>Uroviricota</taxon>
        <taxon>Caudoviricetes</taxon>
    </lineage>
</organism>